<dbReference type="OrthoDB" id="1594986at2759"/>
<sequence length="244" mass="27945">MDNRAKLVAEIVESERAYITKLELLQSYQQCLLSGRMPKDVVQHIFANLDELVDFQRRFLVGMEATLSYPVSEQRLGGLFVQNEEAFGVYEPFCSNYEFACYTVLQERERITELLPPPDVLGGAASLVLPSLLIAPVQRLCKYPLLLRELTALSQPDTYPHLAELRRGYDAIVHVTQRVNEVKRMEENRLARQDLIDRIEDWCGLDANDFGELLLSDKFPMLSAGTESLYHLFLFDHILLCCAE</sequence>
<evidence type="ECO:0000259" key="1">
    <source>
        <dbReference type="PROSITE" id="PS50010"/>
    </source>
</evidence>
<dbReference type="Gene3D" id="2.30.29.30">
    <property type="entry name" value="Pleckstrin-homology domain (PH domain)/Phosphotyrosine-binding domain (PTB)"/>
    <property type="match status" value="1"/>
</dbReference>
<dbReference type="EMBL" id="ML014295">
    <property type="protein sequence ID" value="RKO99329.1"/>
    <property type="molecule type" value="Genomic_DNA"/>
</dbReference>
<dbReference type="InterPro" id="IPR011993">
    <property type="entry name" value="PH-like_dom_sf"/>
</dbReference>
<feature type="domain" description="DH" evidence="1">
    <location>
        <begin position="3"/>
        <end position="182"/>
    </location>
</feature>
<reference evidence="3" key="1">
    <citation type="journal article" date="2018" name="Nat. Microbiol.">
        <title>Leveraging single-cell genomics to expand the fungal tree of life.</title>
        <authorList>
            <person name="Ahrendt S.R."/>
            <person name="Quandt C.A."/>
            <person name="Ciobanu D."/>
            <person name="Clum A."/>
            <person name="Salamov A."/>
            <person name="Andreopoulos B."/>
            <person name="Cheng J.F."/>
            <person name="Woyke T."/>
            <person name="Pelin A."/>
            <person name="Henrissat B."/>
            <person name="Reynolds N.K."/>
            <person name="Benny G.L."/>
            <person name="Smith M.E."/>
            <person name="James T.Y."/>
            <person name="Grigoriev I.V."/>
        </authorList>
    </citation>
    <scope>NUCLEOTIDE SEQUENCE [LARGE SCALE GENOMIC DNA]</scope>
    <source>
        <strain evidence="3">ATCC 52028</strain>
    </source>
</reference>
<dbReference type="GO" id="GO:0000935">
    <property type="term" value="C:division septum"/>
    <property type="evidence" value="ECO:0007669"/>
    <property type="project" value="TreeGrafter"/>
</dbReference>
<dbReference type="GO" id="GO:0031106">
    <property type="term" value="P:septin ring organization"/>
    <property type="evidence" value="ECO:0007669"/>
    <property type="project" value="TreeGrafter"/>
</dbReference>
<dbReference type="Pfam" id="PF15411">
    <property type="entry name" value="PH_10"/>
    <property type="match status" value="1"/>
</dbReference>
<evidence type="ECO:0000313" key="2">
    <source>
        <dbReference type="EMBL" id="RKO99329.1"/>
    </source>
</evidence>
<dbReference type="STRING" id="1555241.A0A4P9X0E9"/>
<dbReference type="SUPFAM" id="SSF50729">
    <property type="entry name" value="PH domain-like"/>
    <property type="match status" value="1"/>
</dbReference>
<name>A0A4P9X0E9_9FUNG</name>
<dbReference type="GO" id="GO:0005634">
    <property type="term" value="C:nucleus"/>
    <property type="evidence" value="ECO:0007669"/>
    <property type="project" value="TreeGrafter"/>
</dbReference>
<dbReference type="InterPro" id="IPR001331">
    <property type="entry name" value="GDS_CDC24_CS"/>
</dbReference>
<dbReference type="Gene3D" id="1.20.900.10">
    <property type="entry name" value="Dbl homology (DH) domain"/>
    <property type="match status" value="1"/>
</dbReference>
<dbReference type="GO" id="GO:0043332">
    <property type="term" value="C:mating projection tip"/>
    <property type="evidence" value="ECO:0007669"/>
    <property type="project" value="TreeGrafter"/>
</dbReference>
<organism evidence="2 3">
    <name type="scientific">Caulochytrium protostelioides</name>
    <dbReference type="NCBI Taxonomy" id="1555241"/>
    <lineage>
        <taxon>Eukaryota</taxon>
        <taxon>Fungi</taxon>
        <taxon>Fungi incertae sedis</taxon>
        <taxon>Chytridiomycota</taxon>
        <taxon>Chytridiomycota incertae sedis</taxon>
        <taxon>Chytridiomycetes</taxon>
        <taxon>Caulochytriales</taxon>
        <taxon>Caulochytriaceae</taxon>
        <taxon>Caulochytrium</taxon>
    </lineage>
</organism>
<dbReference type="CDD" id="cd00160">
    <property type="entry name" value="RhoGEF"/>
    <property type="match status" value="1"/>
</dbReference>
<evidence type="ECO:0000313" key="3">
    <source>
        <dbReference type="Proteomes" id="UP000274922"/>
    </source>
</evidence>
<dbReference type="Pfam" id="PF00621">
    <property type="entry name" value="RhoGEF"/>
    <property type="match status" value="1"/>
</dbReference>
<dbReference type="PROSITE" id="PS50010">
    <property type="entry name" value="DH_2"/>
    <property type="match status" value="1"/>
</dbReference>
<dbReference type="GO" id="GO:0035556">
    <property type="term" value="P:intracellular signal transduction"/>
    <property type="evidence" value="ECO:0007669"/>
    <property type="project" value="InterPro"/>
</dbReference>
<protein>
    <recommendedName>
        <fullName evidence="1">DH domain-containing protein</fullName>
    </recommendedName>
</protein>
<dbReference type="Proteomes" id="UP000274922">
    <property type="component" value="Unassembled WGS sequence"/>
</dbReference>
<dbReference type="InterPro" id="IPR035899">
    <property type="entry name" value="DBL_dom_sf"/>
</dbReference>
<keyword evidence="3" id="KW-1185">Reference proteome</keyword>
<accession>A0A4P9X0E9</accession>
<dbReference type="InterPro" id="IPR000219">
    <property type="entry name" value="DH_dom"/>
</dbReference>
<dbReference type="GO" id="GO:0005085">
    <property type="term" value="F:guanyl-nucleotide exchange factor activity"/>
    <property type="evidence" value="ECO:0007669"/>
    <property type="project" value="InterPro"/>
</dbReference>
<proteinExistence type="predicted"/>
<gene>
    <name evidence="2" type="ORF">CXG81DRAFT_14651</name>
</gene>
<dbReference type="AlphaFoldDB" id="A0A4P9X0E9"/>
<dbReference type="GO" id="GO:0005737">
    <property type="term" value="C:cytoplasm"/>
    <property type="evidence" value="ECO:0007669"/>
    <property type="project" value="TreeGrafter"/>
</dbReference>
<feature type="non-terminal residue" evidence="2">
    <location>
        <position position="244"/>
    </location>
</feature>
<dbReference type="SMART" id="SM00325">
    <property type="entry name" value="RhoGEF"/>
    <property type="match status" value="1"/>
</dbReference>
<dbReference type="InterPro" id="IPR053026">
    <property type="entry name" value="CDC42_GEF"/>
</dbReference>
<dbReference type="SUPFAM" id="SSF48065">
    <property type="entry name" value="DBL homology domain (DH-domain)"/>
    <property type="match status" value="1"/>
</dbReference>
<dbReference type="PANTHER" id="PTHR47339">
    <property type="entry name" value="CELL DIVISION CONTROL PROTEIN 24"/>
    <property type="match status" value="1"/>
</dbReference>
<dbReference type="PROSITE" id="PS00741">
    <property type="entry name" value="DH_1"/>
    <property type="match status" value="1"/>
</dbReference>
<dbReference type="PANTHER" id="PTHR47339:SF1">
    <property type="entry name" value="CELL DIVISION CONTROL PROTEIN 24"/>
    <property type="match status" value="1"/>
</dbReference>
<dbReference type="GO" id="GO:0030010">
    <property type="term" value="P:establishment of cell polarity"/>
    <property type="evidence" value="ECO:0007669"/>
    <property type="project" value="TreeGrafter"/>
</dbReference>